<dbReference type="InterPro" id="IPR018960">
    <property type="entry name" value="DUF1990"/>
</dbReference>
<evidence type="ECO:0000259" key="1">
    <source>
        <dbReference type="Pfam" id="PF09348"/>
    </source>
</evidence>
<evidence type="ECO:0000313" key="2">
    <source>
        <dbReference type="EMBL" id="STZ56997.1"/>
    </source>
</evidence>
<dbReference type="EMBL" id="UGQT01000001">
    <property type="protein sequence ID" value="STZ56997.1"/>
    <property type="molecule type" value="Genomic_DNA"/>
</dbReference>
<keyword evidence="3" id="KW-1185">Reference proteome</keyword>
<evidence type="ECO:0000313" key="3">
    <source>
        <dbReference type="Proteomes" id="UP000254978"/>
    </source>
</evidence>
<dbReference type="AlphaFoldDB" id="A0A378TA34"/>
<accession>A0A378TA34</accession>
<reference evidence="2 3" key="1">
    <citation type="submission" date="2018-06" db="EMBL/GenBank/DDBJ databases">
        <authorList>
            <consortium name="Pathogen Informatics"/>
            <person name="Doyle S."/>
        </authorList>
    </citation>
    <scope>NUCLEOTIDE SEQUENCE [LARGE SCALE GENOMIC DNA]</scope>
    <source>
        <strain evidence="2 3">NCTC10821</strain>
    </source>
</reference>
<sequence>MVSAVKLTDLTDAPLTYTEVGATVHADRMPAGFHHVAAARRVGSGRERFEAVADAVLRYGMLRGAGVRVAASTDSAEVGTVVLGRLGPFAAPCRVVYVLDEPNRRGFAYGTLPGHPVAGEERFSVRFDPASESVYAEVAAFSRPRTWWARLGSPALTAVQKLVTQRYLHAL</sequence>
<organism evidence="2 3">
    <name type="scientific">Mycolicibacterium tokaiense</name>
    <dbReference type="NCBI Taxonomy" id="39695"/>
    <lineage>
        <taxon>Bacteria</taxon>
        <taxon>Bacillati</taxon>
        <taxon>Actinomycetota</taxon>
        <taxon>Actinomycetes</taxon>
        <taxon>Mycobacteriales</taxon>
        <taxon>Mycobacteriaceae</taxon>
        <taxon>Mycolicibacterium</taxon>
    </lineage>
</organism>
<gene>
    <name evidence="2" type="ORF">NCTC10821_00490</name>
</gene>
<dbReference type="InterPro" id="IPR014457">
    <property type="entry name" value="UCP010260"/>
</dbReference>
<dbReference type="PANTHER" id="PTHR34202">
    <property type="entry name" value="UPF0548 PROTEIN"/>
    <property type="match status" value="1"/>
</dbReference>
<dbReference type="PANTHER" id="PTHR34202:SF1">
    <property type="entry name" value="UPF0548 PROTEIN"/>
    <property type="match status" value="1"/>
</dbReference>
<dbReference type="Pfam" id="PF09348">
    <property type="entry name" value="DUF1990"/>
    <property type="match status" value="1"/>
</dbReference>
<dbReference type="Proteomes" id="UP000254978">
    <property type="component" value="Unassembled WGS sequence"/>
</dbReference>
<proteinExistence type="predicted"/>
<protein>
    <submittedName>
        <fullName evidence="2">Uncharacterized protein conserved in bacteria</fullName>
    </submittedName>
</protein>
<dbReference type="PIRSF" id="PIRSF010260">
    <property type="entry name" value="UCP010260"/>
    <property type="match status" value="1"/>
</dbReference>
<feature type="domain" description="DUF1990" evidence="1">
    <location>
        <begin position="16"/>
        <end position="170"/>
    </location>
</feature>
<name>A0A378TA34_9MYCO</name>